<proteinExistence type="predicted"/>
<feature type="domain" description="Glycosyltransferase subfamily 4-like N-terminal" evidence="1">
    <location>
        <begin position="63"/>
        <end position="166"/>
    </location>
</feature>
<name>A0A2M7W5I0_9BACT</name>
<evidence type="ECO:0000313" key="3">
    <source>
        <dbReference type="Proteomes" id="UP000230137"/>
    </source>
</evidence>
<comment type="caution">
    <text evidence="2">The sequence shown here is derived from an EMBL/GenBank/DDBJ whole genome shotgun (WGS) entry which is preliminary data.</text>
</comment>
<protein>
    <recommendedName>
        <fullName evidence="1">Glycosyltransferase subfamily 4-like N-terminal domain-containing protein</fullName>
    </recommendedName>
</protein>
<gene>
    <name evidence="2" type="ORF">COX60_00530</name>
</gene>
<dbReference type="AlphaFoldDB" id="A0A2M7W5I0"/>
<evidence type="ECO:0000259" key="1">
    <source>
        <dbReference type="Pfam" id="PF13439"/>
    </source>
</evidence>
<organism evidence="2 3">
    <name type="scientific">Candidatus Berkelbacteria bacterium CG_4_10_14_0_2_um_filter_35_9_33_12</name>
    <dbReference type="NCBI Taxonomy" id="1974499"/>
    <lineage>
        <taxon>Bacteria</taxon>
        <taxon>Candidatus Berkelbacteria</taxon>
    </lineage>
</organism>
<dbReference type="Pfam" id="PF13439">
    <property type="entry name" value="Glyco_transf_4"/>
    <property type="match status" value="1"/>
</dbReference>
<sequence length="234" mass="26661">MKKNIKVMHFVIGLGVGGVEQMLLKTLPLMSKNIENIVYSINPGEIGDKLAKLGIKIIYCPKVNIFSLVSDFKKVVKHEKPDLLITYLMHADLFGRFFGRLFGIKKIICAKRGILLNYEYLKYFDRLSSFLVNKYVCVSKTLQKRLIDNWHIPAKKVVAIPNGVNINIFNQIKLNKTKMLAELKIPKGNLIFTYTANLRDQKGHIELVKALNLVNLELKKLSVPKEVSCSIMNT</sequence>
<dbReference type="SUPFAM" id="SSF53756">
    <property type="entry name" value="UDP-Glycosyltransferase/glycogen phosphorylase"/>
    <property type="match status" value="1"/>
</dbReference>
<dbReference type="EMBL" id="PFQF01000013">
    <property type="protein sequence ID" value="PJA20811.1"/>
    <property type="molecule type" value="Genomic_DNA"/>
</dbReference>
<dbReference type="InterPro" id="IPR028098">
    <property type="entry name" value="Glyco_trans_4-like_N"/>
</dbReference>
<reference evidence="3" key="1">
    <citation type="submission" date="2017-09" db="EMBL/GenBank/DDBJ databases">
        <title>Depth-based differentiation of microbial function through sediment-hosted aquifers and enrichment of novel symbionts in the deep terrestrial subsurface.</title>
        <authorList>
            <person name="Probst A.J."/>
            <person name="Ladd B."/>
            <person name="Jarett J.K."/>
            <person name="Geller-Mcgrath D.E."/>
            <person name="Sieber C.M.K."/>
            <person name="Emerson J.B."/>
            <person name="Anantharaman K."/>
            <person name="Thomas B.C."/>
            <person name="Malmstrom R."/>
            <person name="Stieglmeier M."/>
            <person name="Klingl A."/>
            <person name="Woyke T."/>
            <person name="Ryan C.M."/>
            <person name="Banfield J.F."/>
        </authorList>
    </citation>
    <scope>NUCLEOTIDE SEQUENCE [LARGE SCALE GENOMIC DNA]</scope>
</reference>
<dbReference type="Proteomes" id="UP000230137">
    <property type="component" value="Unassembled WGS sequence"/>
</dbReference>
<accession>A0A2M7W5I0</accession>
<evidence type="ECO:0000313" key="2">
    <source>
        <dbReference type="EMBL" id="PJA20811.1"/>
    </source>
</evidence>
<dbReference type="Gene3D" id="3.40.50.2000">
    <property type="entry name" value="Glycogen Phosphorylase B"/>
    <property type="match status" value="2"/>
</dbReference>